<evidence type="ECO:0000256" key="10">
    <source>
        <dbReference type="ARBA" id="ARBA00039317"/>
    </source>
</evidence>
<protein>
    <recommendedName>
        <fullName evidence="10">E3 ubiquitin-protein ligase RNF181</fullName>
        <ecNumber evidence="3">2.3.2.27</ecNumber>
    </recommendedName>
    <alternativeName>
        <fullName evidence="11">RING finger protein 181</fullName>
    </alternativeName>
</protein>
<comment type="similarity">
    <text evidence="9">Belongs to the RNF181 family.</text>
</comment>
<comment type="function">
    <text evidence="12">E3 ubiquitin-protein ligase which accepts ubiquitin from an E2 ubiquitin-conjugating enzyme in the form of a thioester and then directly transfers the ubiquitin to targeted substrates. Catalyzes monoubiquitination of 26S proteasome subunit PSMC2/RPT1.</text>
</comment>
<dbReference type="SUPFAM" id="SSF57850">
    <property type="entry name" value="RING/U-box"/>
    <property type="match status" value="1"/>
</dbReference>
<dbReference type="InterPro" id="IPR001841">
    <property type="entry name" value="Znf_RING"/>
</dbReference>
<evidence type="ECO:0000256" key="12">
    <source>
        <dbReference type="ARBA" id="ARBA00045940"/>
    </source>
</evidence>
<dbReference type="EMBL" id="GGLE01002818">
    <property type="protein sequence ID" value="MBY06944.1"/>
    <property type="molecule type" value="Transcribed_RNA"/>
</dbReference>
<dbReference type="Gene3D" id="3.30.40.10">
    <property type="entry name" value="Zinc/RING finger domain, C3HC4 (zinc finger)"/>
    <property type="match status" value="1"/>
</dbReference>
<keyword evidence="7" id="KW-0833">Ubl conjugation pathway</keyword>
<dbReference type="GO" id="GO:0008270">
    <property type="term" value="F:zinc ion binding"/>
    <property type="evidence" value="ECO:0007669"/>
    <property type="project" value="UniProtKB-KW"/>
</dbReference>
<evidence type="ECO:0000256" key="11">
    <source>
        <dbReference type="ARBA" id="ARBA00041674"/>
    </source>
</evidence>
<comment type="pathway">
    <text evidence="2">Protein modification; protein ubiquitination.</text>
</comment>
<dbReference type="EC" id="2.3.2.27" evidence="3"/>
<evidence type="ECO:0000256" key="3">
    <source>
        <dbReference type="ARBA" id="ARBA00012483"/>
    </source>
</evidence>
<dbReference type="PROSITE" id="PS50089">
    <property type="entry name" value="ZF_RING_2"/>
    <property type="match status" value="1"/>
</dbReference>
<evidence type="ECO:0000256" key="9">
    <source>
        <dbReference type="ARBA" id="ARBA00038197"/>
    </source>
</evidence>
<keyword evidence="6 13" id="KW-0863">Zinc-finger</keyword>
<evidence type="ECO:0000256" key="6">
    <source>
        <dbReference type="ARBA" id="ARBA00022771"/>
    </source>
</evidence>
<evidence type="ECO:0000256" key="13">
    <source>
        <dbReference type="PROSITE-ProRule" id="PRU00175"/>
    </source>
</evidence>
<accession>A0A2R5LBP4</accession>
<evidence type="ECO:0000256" key="4">
    <source>
        <dbReference type="ARBA" id="ARBA00022679"/>
    </source>
</evidence>
<dbReference type="FunFam" id="3.30.40.10:FF:000127">
    <property type="entry name" value="E3 ubiquitin-protein ligase RNF181"/>
    <property type="match status" value="1"/>
</dbReference>
<keyword evidence="8" id="KW-0862">Zinc</keyword>
<dbReference type="GO" id="GO:0016567">
    <property type="term" value="P:protein ubiquitination"/>
    <property type="evidence" value="ECO:0007669"/>
    <property type="project" value="TreeGrafter"/>
</dbReference>
<dbReference type="SMART" id="SM00184">
    <property type="entry name" value="RING"/>
    <property type="match status" value="1"/>
</dbReference>
<evidence type="ECO:0000256" key="2">
    <source>
        <dbReference type="ARBA" id="ARBA00004906"/>
    </source>
</evidence>
<comment type="catalytic activity">
    <reaction evidence="1">
        <text>S-ubiquitinyl-[E2 ubiquitin-conjugating enzyme]-L-cysteine + [acceptor protein]-L-lysine = [E2 ubiquitin-conjugating enzyme]-L-cysteine + N(6)-ubiquitinyl-[acceptor protein]-L-lysine.</text>
        <dbReference type="EC" id="2.3.2.27"/>
    </reaction>
</comment>
<dbReference type="Pfam" id="PF13639">
    <property type="entry name" value="zf-RING_2"/>
    <property type="match status" value="1"/>
</dbReference>
<name>A0A2R5LBP4_9ACAR</name>
<evidence type="ECO:0000259" key="14">
    <source>
        <dbReference type="PROSITE" id="PS50089"/>
    </source>
</evidence>
<organism evidence="15">
    <name type="scientific">Ornithodoros turicata</name>
    <dbReference type="NCBI Taxonomy" id="34597"/>
    <lineage>
        <taxon>Eukaryota</taxon>
        <taxon>Metazoa</taxon>
        <taxon>Ecdysozoa</taxon>
        <taxon>Arthropoda</taxon>
        <taxon>Chelicerata</taxon>
        <taxon>Arachnida</taxon>
        <taxon>Acari</taxon>
        <taxon>Parasitiformes</taxon>
        <taxon>Ixodida</taxon>
        <taxon>Ixodoidea</taxon>
        <taxon>Argasidae</taxon>
        <taxon>Ornithodorinae</taxon>
        <taxon>Ornithodoros</taxon>
    </lineage>
</organism>
<keyword evidence="5" id="KW-0479">Metal-binding</keyword>
<evidence type="ECO:0000256" key="7">
    <source>
        <dbReference type="ARBA" id="ARBA00022786"/>
    </source>
</evidence>
<dbReference type="AlphaFoldDB" id="A0A2R5LBP4"/>
<dbReference type="InterPro" id="IPR013083">
    <property type="entry name" value="Znf_RING/FYVE/PHD"/>
</dbReference>
<dbReference type="GO" id="GO:0061630">
    <property type="term" value="F:ubiquitin protein ligase activity"/>
    <property type="evidence" value="ECO:0007669"/>
    <property type="project" value="UniProtKB-EC"/>
</dbReference>
<dbReference type="CDD" id="cd16669">
    <property type="entry name" value="RING-H2_RNF181"/>
    <property type="match status" value="1"/>
</dbReference>
<feature type="domain" description="RING-type" evidence="14">
    <location>
        <begin position="75"/>
        <end position="116"/>
    </location>
</feature>
<sequence>MASYYDEHNCTPLRPGQEPDHMLHLARLLIDGGYGAHFDMEYHRLFPDAAHQPPASKQAVASLKSLPNDDHDRKCPVCLKEFDISEPVTEMPCSHAFHKDCIIPWLNRMNSCPVCRFELPTDDPDYEAYKAQKASRHKTCQQLIPTTHTLQPVTQQVVLK</sequence>
<evidence type="ECO:0000256" key="1">
    <source>
        <dbReference type="ARBA" id="ARBA00000900"/>
    </source>
</evidence>
<dbReference type="PANTHER" id="PTHR15710">
    <property type="entry name" value="E3 UBIQUITIN-PROTEIN LIGASE PRAJA"/>
    <property type="match status" value="1"/>
</dbReference>
<evidence type="ECO:0000313" key="15">
    <source>
        <dbReference type="EMBL" id="MBY06944.1"/>
    </source>
</evidence>
<reference evidence="15" key="1">
    <citation type="submission" date="2018-03" db="EMBL/GenBank/DDBJ databases">
        <title>The relapsing fever spirochete Borrelia turicatae persists in the highly oxidative environment of its soft-bodied tick vector.</title>
        <authorList>
            <person name="Bourret T.J."/>
            <person name="Boyle W.K."/>
            <person name="Valenzuela J.G."/>
            <person name="Oliveira F."/>
            <person name="Lopez J.E."/>
        </authorList>
    </citation>
    <scope>NUCLEOTIDE SEQUENCE</scope>
    <source>
        <strain evidence="15">Kansas strain/isolate</strain>
        <tissue evidence="15">Salivary glands</tissue>
    </source>
</reference>
<dbReference type="GO" id="GO:0005737">
    <property type="term" value="C:cytoplasm"/>
    <property type="evidence" value="ECO:0007669"/>
    <property type="project" value="TreeGrafter"/>
</dbReference>
<dbReference type="PANTHER" id="PTHR15710:SF160">
    <property type="entry name" value="E3 UBIQUITIN-PROTEIN LIGASE RNF181"/>
    <property type="match status" value="1"/>
</dbReference>
<evidence type="ECO:0000256" key="5">
    <source>
        <dbReference type="ARBA" id="ARBA00022723"/>
    </source>
</evidence>
<evidence type="ECO:0000256" key="8">
    <source>
        <dbReference type="ARBA" id="ARBA00022833"/>
    </source>
</evidence>
<keyword evidence="4" id="KW-0808">Transferase</keyword>
<proteinExistence type="inferred from homology"/>